<keyword evidence="4" id="KW-1185">Reference proteome</keyword>
<feature type="transmembrane region" description="Helical" evidence="2">
    <location>
        <begin position="83"/>
        <end position="102"/>
    </location>
</feature>
<feature type="transmembrane region" description="Helical" evidence="2">
    <location>
        <begin position="108"/>
        <end position="128"/>
    </location>
</feature>
<reference evidence="3" key="1">
    <citation type="submission" date="2023-06" db="EMBL/GenBank/DDBJ databases">
        <authorList>
            <consortium name="Lawrence Berkeley National Laboratory"/>
            <person name="Ahrendt S."/>
            <person name="Sahu N."/>
            <person name="Indic B."/>
            <person name="Wong-Bajracharya J."/>
            <person name="Merenyi Z."/>
            <person name="Ke H.-M."/>
            <person name="Monk M."/>
            <person name="Kocsube S."/>
            <person name="Drula E."/>
            <person name="Lipzen A."/>
            <person name="Balint B."/>
            <person name="Henrissat B."/>
            <person name="Andreopoulos B."/>
            <person name="Martin F.M."/>
            <person name="Harder C.B."/>
            <person name="Rigling D."/>
            <person name="Ford K.L."/>
            <person name="Foster G.D."/>
            <person name="Pangilinan J."/>
            <person name="Papanicolaou A."/>
            <person name="Barry K."/>
            <person name="LaButti K."/>
            <person name="Viragh M."/>
            <person name="Koriabine M."/>
            <person name="Yan M."/>
            <person name="Riley R."/>
            <person name="Champramary S."/>
            <person name="Plett K.L."/>
            <person name="Tsai I.J."/>
            <person name="Slot J."/>
            <person name="Sipos G."/>
            <person name="Plett J."/>
            <person name="Nagy L.G."/>
            <person name="Grigoriev I.V."/>
        </authorList>
    </citation>
    <scope>NUCLEOTIDE SEQUENCE</scope>
    <source>
        <strain evidence="3">ICMP 16352</strain>
    </source>
</reference>
<sequence>MTSQKNIPANLTDSDEVFIMRTLDMTLNYGILTSMLNGIYTGIFAVAMWAICSWPLLSTIFIKNGESFWTAYNTNAPGRSVDILSEAAAIASTIFADCTIIWRCWNVWGQRWISILLPVLTFLLEIAFRILATNSDLAGDFTLAAFYRLLFIIFVLITTVLCTLLIIWRVWTVVRASPSAGHRGFGAYQRIVEILAESSALYSVTLILYAGISESRDDTWKGSVSSSLRFGVTQPRNGSHGRTFVDSDVDSEGQLEENDIEPERRGSQVDESILDDE</sequence>
<feature type="transmembrane region" description="Helical" evidence="2">
    <location>
        <begin position="149"/>
        <end position="171"/>
    </location>
</feature>
<protein>
    <submittedName>
        <fullName evidence="3">Uncharacterized protein</fullName>
    </submittedName>
</protein>
<dbReference type="EMBL" id="JAUEPR010000004">
    <property type="protein sequence ID" value="KAK0485842.1"/>
    <property type="molecule type" value="Genomic_DNA"/>
</dbReference>
<gene>
    <name evidence="3" type="ORF">IW261DRAFT_1452359</name>
</gene>
<accession>A0AA39PKA1</accession>
<name>A0AA39PKA1_9AGAR</name>
<keyword evidence="2" id="KW-0472">Membrane</keyword>
<evidence type="ECO:0000313" key="3">
    <source>
        <dbReference type="EMBL" id="KAK0485842.1"/>
    </source>
</evidence>
<keyword evidence="2" id="KW-0812">Transmembrane</keyword>
<evidence type="ECO:0000256" key="1">
    <source>
        <dbReference type="SAM" id="MobiDB-lite"/>
    </source>
</evidence>
<evidence type="ECO:0000256" key="2">
    <source>
        <dbReference type="SAM" id="Phobius"/>
    </source>
</evidence>
<feature type="transmembrane region" description="Helical" evidence="2">
    <location>
        <begin position="39"/>
        <end position="62"/>
    </location>
</feature>
<dbReference type="AlphaFoldDB" id="A0AA39PKA1"/>
<keyword evidence="2" id="KW-1133">Transmembrane helix</keyword>
<evidence type="ECO:0000313" key="4">
    <source>
        <dbReference type="Proteomes" id="UP001175227"/>
    </source>
</evidence>
<dbReference type="Proteomes" id="UP001175227">
    <property type="component" value="Unassembled WGS sequence"/>
</dbReference>
<feature type="region of interest" description="Disordered" evidence="1">
    <location>
        <begin position="235"/>
        <end position="277"/>
    </location>
</feature>
<organism evidence="3 4">
    <name type="scientific">Armillaria novae-zelandiae</name>
    <dbReference type="NCBI Taxonomy" id="153914"/>
    <lineage>
        <taxon>Eukaryota</taxon>
        <taxon>Fungi</taxon>
        <taxon>Dikarya</taxon>
        <taxon>Basidiomycota</taxon>
        <taxon>Agaricomycotina</taxon>
        <taxon>Agaricomycetes</taxon>
        <taxon>Agaricomycetidae</taxon>
        <taxon>Agaricales</taxon>
        <taxon>Marasmiineae</taxon>
        <taxon>Physalacriaceae</taxon>
        <taxon>Armillaria</taxon>
    </lineage>
</organism>
<feature type="compositionally biased region" description="Acidic residues" evidence="1">
    <location>
        <begin position="247"/>
        <end position="260"/>
    </location>
</feature>
<proteinExistence type="predicted"/>
<comment type="caution">
    <text evidence="3">The sequence shown here is derived from an EMBL/GenBank/DDBJ whole genome shotgun (WGS) entry which is preliminary data.</text>
</comment>